<dbReference type="Proteomes" id="UP000501868">
    <property type="component" value="Chromosome"/>
</dbReference>
<gene>
    <name evidence="1" type="ORF">HFZ78_09145</name>
</gene>
<proteinExistence type="predicted"/>
<dbReference type="EMBL" id="CP051128">
    <property type="protein sequence ID" value="QIZ06851.1"/>
    <property type="molecule type" value="Genomic_DNA"/>
</dbReference>
<evidence type="ECO:0000313" key="2">
    <source>
        <dbReference type="Proteomes" id="UP000501868"/>
    </source>
</evidence>
<protein>
    <submittedName>
        <fullName evidence="1">Uncharacterized protein</fullName>
    </submittedName>
</protein>
<reference evidence="1 2" key="1">
    <citation type="submission" date="2020-04" db="EMBL/GenBank/DDBJ databases">
        <title>Genome-Wide Identification of 5-Methylcytosine Sites in Bacterial Genomes By High-Throughput Sequencing of MspJI Restriction Fragments.</title>
        <authorList>
            <person name="Wu V."/>
        </authorList>
    </citation>
    <scope>NUCLEOTIDE SEQUENCE [LARGE SCALE GENOMIC DNA]</scope>
    <source>
        <strain evidence="1 2">S2</strain>
    </source>
</reference>
<organism evidence="1 2">
    <name type="scientific">Priestia megaterium</name>
    <name type="common">Bacillus megaterium</name>
    <dbReference type="NCBI Taxonomy" id="1404"/>
    <lineage>
        <taxon>Bacteria</taxon>
        <taxon>Bacillati</taxon>
        <taxon>Bacillota</taxon>
        <taxon>Bacilli</taxon>
        <taxon>Bacillales</taxon>
        <taxon>Bacillaceae</taxon>
        <taxon>Priestia</taxon>
    </lineage>
</organism>
<accession>A0A6H1P0N0</accession>
<name>A0A6H1P0N0_PRIMG</name>
<sequence length="113" mass="13115">MCGIDFVMAVTHKEAAKADKNVHFDERIHQYLLKQAIQQKGQNLDLLLNIKPYGTEIIYTKDIPKLIKICETLFSKYDVNDEWGQKIKSFAKELNEMCEEAIKLKKHLYAIGD</sequence>
<reference evidence="1 2" key="2">
    <citation type="submission" date="2020-04" db="EMBL/GenBank/DDBJ databases">
        <authorList>
            <person name="Fomenkov A."/>
            <person name="Anton B.P."/>
            <person name="Roberts R.J."/>
        </authorList>
    </citation>
    <scope>NUCLEOTIDE SEQUENCE [LARGE SCALE GENOMIC DNA]</scope>
    <source>
        <strain evidence="1 2">S2</strain>
    </source>
</reference>
<dbReference type="AlphaFoldDB" id="A0A6H1P0N0"/>
<evidence type="ECO:0000313" key="1">
    <source>
        <dbReference type="EMBL" id="QIZ06851.1"/>
    </source>
</evidence>